<feature type="transmembrane region" description="Helical" evidence="1">
    <location>
        <begin position="70"/>
        <end position="90"/>
    </location>
</feature>
<dbReference type="EMBL" id="JAMWMK010000007">
    <property type="protein sequence ID" value="MDC4247630.1"/>
    <property type="molecule type" value="Genomic_DNA"/>
</dbReference>
<keyword evidence="1" id="KW-0812">Transmembrane</keyword>
<feature type="transmembrane region" description="Helical" evidence="1">
    <location>
        <begin position="31"/>
        <end position="58"/>
    </location>
</feature>
<proteinExistence type="predicted"/>
<organism evidence="2 3">
    <name type="scientific">Enterococcus faecium</name>
    <name type="common">Streptococcus faecium</name>
    <dbReference type="NCBI Taxonomy" id="1352"/>
    <lineage>
        <taxon>Bacteria</taxon>
        <taxon>Bacillati</taxon>
        <taxon>Bacillota</taxon>
        <taxon>Bacilli</taxon>
        <taxon>Lactobacillales</taxon>
        <taxon>Enterococcaceae</taxon>
        <taxon>Enterococcus</taxon>
    </lineage>
</organism>
<protein>
    <submittedName>
        <fullName evidence="2">Uncharacterized protein</fullName>
    </submittedName>
</protein>
<reference evidence="2" key="1">
    <citation type="submission" date="2022-05" db="EMBL/GenBank/DDBJ databases">
        <title>Draft genome sequences of Clostridium perfringens strains isolated from Peru.</title>
        <authorList>
            <person name="Hurtado R."/>
            <person name="Lima L."/>
            <person name="Sousa T."/>
            <person name="Jaiswal A.K."/>
            <person name="Tiwari S."/>
            <person name="Maturrano L."/>
            <person name="Brenig B."/>
            <person name="Azevedo V."/>
        </authorList>
    </citation>
    <scope>NUCLEOTIDE SEQUENCE</scope>
    <source>
        <strain evidence="2">CP4</strain>
    </source>
</reference>
<name>A0A9X3XU43_ENTFC</name>
<dbReference type="Proteomes" id="UP001141166">
    <property type="component" value="Unassembled WGS sequence"/>
</dbReference>
<feature type="transmembrane region" description="Helical" evidence="1">
    <location>
        <begin position="115"/>
        <end position="137"/>
    </location>
</feature>
<evidence type="ECO:0000256" key="1">
    <source>
        <dbReference type="SAM" id="Phobius"/>
    </source>
</evidence>
<dbReference type="AlphaFoldDB" id="A0A9X3XU43"/>
<feature type="transmembrane region" description="Helical" evidence="1">
    <location>
        <begin position="6"/>
        <end position="24"/>
    </location>
</feature>
<accession>A0A9X3XU43</accession>
<sequence>MLIIGVFLLFMNINILLKLYQSLLKIKNGSHFFVLLVIPMLVTTFLFFVDRLLFFSFYHSINAYYSNQKPLMMFLVLSFFIAIIYMVLFCKATRIKKKRYIHFQDNHIYVPLSEFLWTFTWNVLTVLLTYFFLYHYFYPEYFTSLSEQIYLIMFYLSAIIWCFLSVISYTFIRQYIFCVTCINIVIHQAMYDSINQLFNRAIENEIVLQGSEITVELERYIQKGLLKIRRNQSLSEIGEEDKIRLYFEQPFVKIIQNREEGLEKGFFFEKIF</sequence>
<feature type="transmembrane region" description="Helical" evidence="1">
    <location>
        <begin position="149"/>
        <end position="172"/>
    </location>
</feature>
<evidence type="ECO:0000313" key="2">
    <source>
        <dbReference type="EMBL" id="MDC4247630.1"/>
    </source>
</evidence>
<evidence type="ECO:0000313" key="3">
    <source>
        <dbReference type="Proteomes" id="UP001141166"/>
    </source>
</evidence>
<gene>
    <name evidence="2" type="ORF">M3X98_06125</name>
</gene>
<keyword evidence="1" id="KW-0472">Membrane</keyword>
<comment type="caution">
    <text evidence="2">The sequence shown here is derived from an EMBL/GenBank/DDBJ whole genome shotgun (WGS) entry which is preliminary data.</text>
</comment>
<keyword evidence="1" id="KW-1133">Transmembrane helix</keyword>